<protein>
    <submittedName>
        <fullName evidence="1">Uncharacterized protein</fullName>
    </submittedName>
</protein>
<dbReference type="EMBL" id="QGGR01000013">
    <property type="protein sequence ID" value="PWK43372.1"/>
    <property type="molecule type" value="Genomic_DNA"/>
</dbReference>
<accession>A0A316FSV5</accession>
<evidence type="ECO:0000313" key="2">
    <source>
        <dbReference type="Proteomes" id="UP000245697"/>
    </source>
</evidence>
<dbReference type="RefSeq" id="WP_146246471.1">
    <property type="nucleotide sequence ID" value="NZ_BONA01000062.1"/>
</dbReference>
<gene>
    <name evidence="1" type="ORF">BC793_11354</name>
</gene>
<organism evidence="1 2">
    <name type="scientific">Actinoplanes xinjiangensis</name>
    <dbReference type="NCBI Taxonomy" id="512350"/>
    <lineage>
        <taxon>Bacteria</taxon>
        <taxon>Bacillati</taxon>
        <taxon>Actinomycetota</taxon>
        <taxon>Actinomycetes</taxon>
        <taxon>Micromonosporales</taxon>
        <taxon>Micromonosporaceae</taxon>
        <taxon>Actinoplanes</taxon>
    </lineage>
</organism>
<reference evidence="1 2" key="1">
    <citation type="submission" date="2018-05" db="EMBL/GenBank/DDBJ databases">
        <title>Genomic Encyclopedia of Archaeal and Bacterial Type Strains, Phase II (KMG-II): from individual species to whole genera.</title>
        <authorList>
            <person name="Goeker M."/>
        </authorList>
    </citation>
    <scope>NUCLEOTIDE SEQUENCE [LARGE SCALE GENOMIC DNA]</scope>
    <source>
        <strain evidence="1 2">DSM 45184</strain>
    </source>
</reference>
<dbReference type="AlphaFoldDB" id="A0A316FSV5"/>
<sequence>MATIRHLGVATRSLPIVLALVMAGVLGAHTPTRPATARPAAVAVQQARHGASADDPAGHPTVTALSPAAVAPATDRARSLTAQHVADARVSRAPPAVPR</sequence>
<comment type="caution">
    <text evidence="1">The sequence shown here is derived from an EMBL/GenBank/DDBJ whole genome shotgun (WGS) entry which is preliminary data.</text>
</comment>
<name>A0A316FSV5_9ACTN</name>
<keyword evidence="2" id="KW-1185">Reference proteome</keyword>
<evidence type="ECO:0000313" key="1">
    <source>
        <dbReference type="EMBL" id="PWK43372.1"/>
    </source>
</evidence>
<dbReference type="Proteomes" id="UP000245697">
    <property type="component" value="Unassembled WGS sequence"/>
</dbReference>
<proteinExistence type="predicted"/>